<evidence type="ECO:0008006" key="4">
    <source>
        <dbReference type="Google" id="ProtNLM"/>
    </source>
</evidence>
<dbReference type="InterPro" id="IPR007486">
    <property type="entry name" value="YebE"/>
</dbReference>
<dbReference type="InterPro" id="IPR029024">
    <property type="entry name" value="TerB-like"/>
</dbReference>
<keyword evidence="3" id="KW-1185">Reference proteome</keyword>
<proteinExistence type="predicted"/>
<organism evidence="2 3">
    <name type="scientific">Skermanella aerolata</name>
    <dbReference type="NCBI Taxonomy" id="393310"/>
    <lineage>
        <taxon>Bacteria</taxon>
        <taxon>Pseudomonadati</taxon>
        <taxon>Pseudomonadota</taxon>
        <taxon>Alphaproteobacteria</taxon>
        <taxon>Rhodospirillales</taxon>
        <taxon>Azospirillaceae</taxon>
        <taxon>Skermanella</taxon>
    </lineage>
</organism>
<dbReference type="CDD" id="cd07178">
    <property type="entry name" value="terB_like_YebE"/>
    <property type="match status" value="1"/>
</dbReference>
<evidence type="ECO:0000256" key="1">
    <source>
        <dbReference type="SAM" id="MobiDB-lite"/>
    </source>
</evidence>
<feature type="region of interest" description="Disordered" evidence="1">
    <location>
        <begin position="58"/>
        <end position="79"/>
    </location>
</feature>
<feature type="compositionally biased region" description="Low complexity" evidence="1">
    <location>
        <begin position="109"/>
        <end position="122"/>
    </location>
</feature>
<dbReference type="AlphaFoldDB" id="A0A512DIC5"/>
<reference evidence="2 3" key="1">
    <citation type="submission" date="2019-07" db="EMBL/GenBank/DDBJ databases">
        <title>Whole genome shotgun sequence of Skermanella aerolata NBRC 106429.</title>
        <authorList>
            <person name="Hosoyama A."/>
            <person name="Uohara A."/>
            <person name="Ohji S."/>
            <person name="Ichikawa N."/>
        </authorList>
    </citation>
    <scope>NUCLEOTIDE SEQUENCE [LARGE SCALE GENOMIC DNA]</scope>
    <source>
        <strain evidence="2 3">NBRC 106429</strain>
    </source>
</reference>
<evidence type="ECO:0000313" key="2">
    <source>
        <dbReference type="EMBL" id="GEO36224.1"/>
    </source>
</evidence>
<dbReference type="Gene3D" id="1.10.3680.10">
    <property type="entry name" value="TerB-like"/>
    <property type="match status" value="1"/>
</dbReference>
<dbReference type="EMBL" id="BJYZ01000002">
    <property type="protein sequence ID" value="GEO36224.1"/>
    <property type="molecule type" value="Genomic_DNA"/>
</dbReference>
<feature type="region of interest" description="Disordered" evidence="1">
    <location>
        <begin position="94"/>
        <end position="127"/>
    </location>
</feature>
<name>A0A512DIC5_9PROT</name>
<comment type="caution">
    <text evidence="2">The sequence shown here is derived from an EMBL/GenBank/DDBJ whole genome shotgun (WGS) entry which is preliminary data.</text>
</comment>
<evidence type="ECO:0000313" key="3">
    <source>
        <dbReference type="Proteomes" id="UP000321523"/>
    </source>
</evidence>
<accession>A0A512DIC5</accession>
<feature type="compositionally biased region" description="Gly residues" evidence="1">
    <location>
        <begin position="94"/>
        <end position="108"/>
    </location>
</feature>
<dbReference type="Proteomes" id="UP000321523">
    <property type="component" value="Unassembled WGS sequence"/>
</dbReference>
<feature type="compositionally biased region" description="Low complexity" evidence="1">
    <location>
        <begin position="61"/>
        <end position="71"/>
    </location>
</feature>
<protein>
    <recommendedName>
        <fullName evidence="4">Protein YebE</fullName>
    </recommendedName>
</protein>
<dbReference type="RefSeq" id="WP_044425613.1">
    <property type="nucleotide sequence ID" value="NZ_BJYZ01000002.1"/>
</dbReference>
<dbReference type="SUPFAM" id="SSF158682">
    <property type="entry name" value="TerB-like"/>
    <property type="match status" value="1"/>
</dbReference>
<dbReference type="OrthoDB" id="7363394at2"/>
<sequence length="262" mass="26985">MANLQNILGTMLATGMAGRSRRGPSFAAGNVSGGGFRNAAGLASLGYLAYKAWQERQQNMGPASGQQQPGSGSTGGASAGGIFGSGGLAGIGESIFGGGSGTTQGAGSGTAAPASTTPRTGSRPSLGERLVESLKPHEQPEARAAAETMGDQKALLLIRAMIAAANADGQISAVERQRILGKLDEAGADADDRRTVEQELQQPRSLDALLRDVTDPETAEQVYLASEMAIDTGSPAEKSYLQYLAARLNLPDDRVQELNRIV</sequence>
<dbReference type="Pfam" id="PF04391">
    <property type="entry name" value="DUF533"/>
    <property type="match status" value="1"/>
</dbReference>
<gene>
    <name evidence="2" type="ORF">SAE02_03720</name>
</gene>